<dbReference type="EMBL" id="BK009391">
    <property type="protein sequence ID" value="DAA64980.1"/>
    <property type="molecule type" value="Genomic_DNA"/>
</dbReference>
<dbReference type="InterPro" id="IPR009810">
    <property type="entry name" value="Nodulin_late_dom"/>
</dbReference>
<evidence type="ECO:0000256" key="1">
    <source>
        <dbReference type="SAM" id="Phobius"/>
    </source>
</evidence>
<dbReference type="AlphaFoldDB" id="A0A0U8RBJ8"/>
<gene>
    <name evidence="3" type="primary">NCR6</name>
</gene>
<reference evidence="3" key="1">
    <citation type="journal article" date="2015" name="Mol. Plant Microbe Interact.">
        <title>Terminal bacteroid differentiation is associated with variable morphological changes in legume species belonging to the inverted repeat-lacking clade.</title>
        <authorList>
            <person name="Montiel J."/>
            <person name="Szucs A."/>
            <person name="Boboescu I.Z."/>
            <person name="Gherman V.D."/>
            <person name="Kondorosi E."/>
            <person name="Kereszt A."/>
        </authorList>
    </citation>
    <scope>NUCLEOTIDE SEQUENCE</scope>
</reference>
<feature type="domain" description="Late nodulin" evidence="2">
    <location>
        <begin position="1"/>
        <end position="54"/>
    </location>
</feature>
<proteinExistence type="predicted"/>
<organism evidence="3">
    <name type="scientific">Cicer arietinum</name>
    <name type="common">Chickpea</name>
    <name type="synonym">Garbanzo</name>
    <dbReference type="NCBI Taxonomy" id="3827"/>
    <lineage>
        <taxon>Eukaryota</taxon>
        <taxon>Viridiplantae</taxon>
        <taxon>Streptophyta</taxon>
        <taxon>Embryophyta</taxon>
        <taxon>Tracheophyta</taxon>
        <taxon>Spermatophyta</taxon>
        <taxon>Magnoliopsida</taxon>
        <taxon>eudicotyledons</taxon>
        <taxon>Gunneridae</taxon>
        <taxon>Pentapetalae</taxon>
        <taxon>rosids</taxon>
        <taxon>fabids</taxon>
        <taxon>Fabales</taxon>
        <taxon>Fabaceae</taxon>
        <taxon>Papilionoideae</taxon>
        <taxon>50 kb inversion clade</taxon>
        <taxon>NPAAA clade</taxon>
        <taxon>Hologalegina</taxon>
        <taxon>IRL clade</taxon>
        <taxon>Cicereae</taxon>
        <taxon>Cicer</taxon>
    </lineage>
</organism>
<dbReference type="Pfam" id="PF07127">
    <property type="entry name" value="Nodulin_late"/>
    <property type="match status" value="1"/>
</dbReference>
<sequence>MAKTLKVVYTVILLVSLFLLLIAATKQRCKSRVDCKTYPCPIPKVKSCLNGYCKCVR</sequence>
<feature type="transmembrane region" description="Helical" evidence="1">
    <location>
        <begin position="6"/>
        <end position="24"/>
    </location>
</feature>
<name>A0A0U8RBJ8_CICAR</name>
<dbReference type="GO" id="GO:0046872">
    <property type="term" value="F:metal ion binding"/>
    <property type="evidence" value="ECO:0007669"/>
    <property type="project" value="InterPro"/>
</dbReference>
<keyword evidence="1" id="KW-0472">Membrane</keyword>
<keyword evidence="1" id="KW-1133">Transmembrane helix</keyword>
<evidence type="ECO:0000259" key="2">
    <source>
        <dbReference type="Pfam" id="PF07127"/>
    </source>
</evidence>
<accession>A0A0U8RBJ8</accession>
<protein>
    <submittedName>
        <fullName evidence="3">Nodule cysteine-rich protein 6</fullName>
    </submittedName>
</protein>
<evidence type="ECO:0000313" key="3">
    <source>
        <dbReference type="EMBL" id="DAA64980.1"/>
    </source>
</evidence>
<keyword evidence="1" id="KW-0812">Transmembrane</keyword>